<evidence type="ECO:0000313" key="3">
    <source>
        <dbReference type="Proteomes" id="UP001066276"/>
    </source>
</evidence>
<feature type="region of interest" description="Disordered" evidence="1">
    <location>
        <begin position="28"/>
        <end position="108"/>
    </location>
</feature>
<dbReference type="EMBL" id="JANPWB010000002">
    <property type="protein sequence ID" value="KAJ1206392.1"/>
    <property type="molecule type" value="Genomic_DNA"/>
</dbReference>
<sequence length="108" mass="11121">MGKALMPPRRGVSLFYCFVEVRGRGRPLSPVARGVSGEGTNRSPILASGSGRASRRSSLVSPASQLRLLARPARSRNCSGAEASKGTAPAQEAPARPPGPGGQHGMPC</sequence>
<organism evidence="2 3">
    <name type="scientific">Pleurodeles waltl</name>
    <name type="common">Iberian ribbed newt</name>
    <dbReference type="NCBI Taxonomy" id="8319"/>
    <lineage>
        <taxon>Eukaryota</taxon>
        <taxon>Metazoa</taxon>
        <taxon>Chordata</taxon>
        <taxon>Craniata</taxon>
        <taxon>Vertebrata</taxon>
        <taxon>Euteleostomi</taxon>
        <taxon>Amphibia</taxon>
        <taxon>Batrachia</taxon>
        <taxon>Caudata</taxon>
        <taxon>Salamandroidea</taxon>
        <taxon>Salamandridae</taxon>
        <taxon>Pleurodelinae</taxon>
        <taxon>Pleurodeles</taxon>
    </lineage>
</organism>
<proteinExistence type="predicted"/>
<gene>
    <name evidence="2" type="ORF">NDU88_001797</name>
</gene>
<reference evidence="2" key="1">
    <citation type="journal article" date="2022" name="bioRxiv">
        <title>Sequencing and chromosome-scale assembly of the giantPleurodeles waltlgenome.</title>
        <authorList>
            <person name="Brown T."/>
            <person name="Elewa A."/>
            <person name="Iarovenko S."/>
            <person name="Subramanian E."/>
            <person name="Araus A.J."/>
            <person name="Petzold A."/>
            <person name="Susuki M."/>
            <person name="Suzuki K.-i.T."/>
            <person name="Hayashi T."/>
            <person name="Toyoda A."/>
            <person name="Oliveira C."/>
            <person name="Osipova E."/>
            <person name="Leigh N.D."/>
            <person name="Simon A."/>
            <person name="Yun M.H."/>
        </authorList>
    </citation>
    <scope>NUCLEOTIDE SEQUENCE</scope>
    <source>
        <strain evidence="2">20211129_DDA</strain>
        <tissue evidence="2">Liver</tissue>
    </source>
</reference>
<name>A0AAV7VXS7_PLEWA</name>
<protein>
    <submittedName>
        <fullName evidence="2">Uncharacterized protein</fullName>
    </submittedName>
</protein>
<feature type="compositionally biased region" description="Low complexity" evidence="1">
    <location>
        <begin position="47"/>
        <end position="58"/>
    </location>
</feature>
<accession>A0AAV7VXS7</accession>
<dbReference type="Proteomes" id="UP001066276">
    <property type="component" value="Chromosome 1_2"/>
</dbReference>
<keyword evidence="3" id="KW-1185">Reference proteome</keyword>
<evidence type="ECO:0000313" key="2">
    <source>
        <dbReference type="EMBL" id="KAJ1206392.1"/>
    </source>
</evidence>
<dbReference type="AlphaFoldDB" id="A0AAV7VXS7"/>
<comment type="caution">
    <text evidence="2">The sequence shown here is derived from an EMBL/GenBank/DDBJ whole genome shotgun (WGS) entry which is preliminary data.</text>
</comment>
<evidence type="ECO:0000256" key="1">
    <source>
        <dbReference type="SAM" id="MobiDB-lite"/>
    </source>
</evidence>